<name>A0A9W8HY16_9FUNG</name>
<dbReference type="InterPro" id="IPR005024">
    <property type="entry name" value="Snf7_fam"/>
</dbReference>
<evidence type="ECO:0000313" key="5">
    <source>
        <dbReference type="Proteomes" id="UP001140094"/>
    </source>
</evidence>
<dbReference type="OrthoDB" id="3973241at2759"/>
<feature type="region of interest" description="Disordered" evidence="3">
    <location>
        <begin position="198"/>
        <end position="248"/>
    </location>
</feature>
<dbReference type="Pfam" id="PF03357">
    <property type="entry name" value="Snf7"/>
    <property type="match status" value="1"/>
</dbReference>
<dbReference type="Gene3D" id="6.10.140.1230">
    <property type="match status" value="1"/>
</dbReference>
<dbReference type="EMBL" id="JANBUO010000343">
    <property type="protein sequence ID" value="KAJ2804953.1"/>
    <property type="molecule type" value="Genomic_DNA"/>
</dbReference>
<proteinExistence type="inferred from homology"/>
<keyword evidence="2" id="KW-0175">Coiled coil</keyword>
<comment type="caution">
    <text evidence="4">The sequence shown here is derived from an EMBL/GenBank/DDBJ whole genome shotgun (WGS) entry which is preliminary data.</text>
</comment>
<dbReference type="Proteomes" id="UP001140094">
    <property type="component" value="Unassembled WGS sequence"/>
</dbReference>
<evidence type="ECO:0000256" key="3">
    <source>
        <dbReference type="SAM" id="MobiDB-lite"/>
    </source>
</evidence>
<reference evidence="4" key="1">
    <citation type="submission" date="2022-07" db="EMBL/GenBank/DDBJ databases">
        <title>Phylogenomic reconstructions and comparative analyses of Kickxellomycotina fungi.</title>
        <authorList>
            <person name="Reynolds N.K."/>
            <person name="Stajich J.E."/>
            <person name="Barry K."/>
            <person name="Grigoriev I.V."/>
            <person name="Crous P."/>
            <person name="Smith M.E."/>
        </authorList>
    </citation>
    <scope>NUCLEOTIDE SEQUENCE</scope>
    <source>
        <strain evidence="4">NRRL 1565</strain>
    </source>
</reference>
<evidence type="ECO:0000313" key="4">
    <source>
        <dbReference type="EMBL" id="KAJ2804953.1"/>
    </source>
</evidence>
<dbReference type="PANTHER" id="PTHR22761">
    <property type="entry name" value="CHARGED MULTIVESICULAR BODY PROTEIN"/>
    <property type="match status" value="1"/>
</dbReference>
<sequence length="248" mass="27025">MNRIFGLGGKKAPPPTLNAAVANVDARTSTLDEKIKRLEGEIAQYKDQMRRLPEGPSKNRIKAKAVNAIKQRNMYENARDQHTQQSFNMDMVMSMQDSMKNAAVTVKAMEQSNAAMKKQFKEIDPDKVDDIMFETSELMDQGNEIQEIMSQNLSMPFDVDESELDAELNELELGLDSGIGNELGSELDSVQGGIPSYLQGHGSAVPDLPELLPEGPGGAGMQYTPGSGGQSIPNAAAEAPRKEPALRM</sequence>
<dbReference type="GO" id="GO:0005771">
    <property type="term" value="C:multivesicular body"/>
    <property type="evidence" value="ECO:0007669"/>
    <property type="project" value="TreeGrafter"/>
</dbReference>
<organism evidence="4 5">
    <name type="scientific">Coemansia guatemalensis</name>
    <dbReference type="NCBI Taxonomy" id="2761395"/>
    <lineage>
        <taxon>Eukaryota</taxon>
        <taxon>Fungi</taxon>
        <taxon>Fungi incertae sedis</taxon>
        <taxon>Zoopagomycota</taxon>
        <taxon>Kickxellomycotina</taxon>
        <taxon>Kickxellomycetes</taxon>
        <taxon>Kickxellales</taxon>
        <taxon>Kickxellaceae</taxon>
        <taxon>Coemansia</taxon>
    </lineage>
</organism>
<dbReference type="PANTHER" id="PTHR22761:SF12">
    <property type="entry name" value="CHARGED MULTIVESICULAR BODY PROTEIN 5"/>
    <property type="match status" value="1"/>
</dbReference>
<comment type="similarity">
    <text evidence="1">Belongs to the SNF7 family.</text>
</comment>
<dbReference type="GO" id="GO:0032511">
    <property type="term" value="P:late endosome to vacuole transport via multivesicular body sorting pathway"/>
    <property type="evidence" value="ECO:0007669"/>
    <property type="project" value="TreeGrafter"/>
</dbReference>
<protein>
    <submittedName>
        <fullName evidence="4">Charged multivesicular body protein 5</fullName>
    </submittedName>
</protein>
<accession>A0A9W8HY16</accession>
<evidence type="ECO:0000256" key="1">
    <source>
        <dbReference type="ARBA" id="ARBA00006190"/>
    </source>
</evidence>
<dbReference type="AlphaFoldDB" id="A0A9W8HY16"/>
<evidence type="ECO:0000256" key="2">
    <source>
        <dbReference type="ARBA" id="ARBA00023054"/>
    </source>
</evidence>
<feature type="compositionally biased region" description="Basic and acidic residues" evidence="3">
    <location>
        <begin position="239"/>
        <end position="248"/>
    </location>
</feature>
<dbReference type="GO" id="GO:0006900">
    <property type="term" value="P:vesicle budding from membrane"/>
    <property type="evidence" value="ECO:0007669"/>
    <property type="project" value="TreeGrafter"/>
</dbReference>
<keyword evidence="5" id="KW-1185">Reference proteome</keyword>
<gene>
    <name evidence="4" type="primary">CHMP5</name>
    <name evidence="4" type="ORF">H4R20_002295</name>
</gene>